<dbReference type="GO" id="GO:0005525">
    <property type="term" value="F:GTP binding"/>
    <property type="evidence" value="ECO:0007669"/>
    <property type="project" value="TreeGrafter"/>
</dbReference>
<dbReference type="GO" id="GO:0000479">
    <property type="term" value="P:endonucleolytic cleavage of tricistronic rRNA transcript (SSU-rRNA, 5.8S rRNA, LSU-rRNA)"/>
    <property type="evidence" value="ECO:0007669"/>
    <property type="project" value="TreeGrafter"/>
</dbReference>
<feature type="compositionally biased region" description="Acidic residues" evidence="1">
    <location>
        <begin position="260"/>
        <end position="272"/>
    </location>
</feature>
<dbReference type="GO" id="GO:0000462">
    <property type="term" value="P:maturation of SSU-rRNA from tricistronic rRNA transcript (SSU-rRNA, 5.8S rRNA, LSU-rRNA)"/>
    <property type="evidence" value="ECO:0007669"/>
    <property type="project" value="TreeGrafter"/>
</dbReference>
<dbReference type="AlphaFoldDB" id="A0A9Q9FAY8"/>
<name>A0A9Q9FAY8_ENCHE</name>
<feature type="region of interest" description="Disordered" evidence="1">
    <location>
        <begin position="253"/>
        <end position="276"/>
    </location>
</feature>
<evidence type="ECO:0000256" key="1">
    <source>
        <dbReference type="SAM" id="MobiDB-lite"/>
    </source>
</evidence>
<dbReference type="PANTHER" id="PTHR12858:SF1">
    <property type="entry name" value="PRE-RRNA-PROCESSING PROTEIN TSR1 HOMOLOG"/>
    <property type="match status" value="1"/>
</dbReference>
<protein>
    <submittedName>
        <fullName evidence="3">rRNA accumulation protein</fullName>
    </submittedName>
</protein>
<evidence type="ECO:0000259" key="2">
    <source>
        <dbReference type="SMART" id="SM01362"/>
    </source>
</evidence>
<feature type="domain" description="Ribosome biogenesis protein BMS1/TSR1 C-terminal" evidence="2">
    <location>
        <begin position="268"/>
        <end position="539"/>
    </location>
</feature>
<dbReference type="SMART" id="SM01362">
    <property type="entry name" value="DUF663"/>
    <property type="match status" value="1"/>
</dbReference>
<dbReference type="Proteomes" id="UP001059546">
    <property type="component" value="Chromosome II"/>
</dbReference>
<gene>
    <name evidence="3" type="ORF">GPU96_02g03850</name>
</gene>
<evidence type="ECO:0000313" key="4">
    <source>
        <dbReference type="Proteomes" id="UP001059546"/>
    </source>
</evidence>
<dbReference type="GO" id="GO:0030688">
    <property type="term" value="C:preribosome, small subunit precursor"/>
    <property type="evidence" value="ECO:0007669"/>
    <property type="project" value="TreeGrafter"/>
</dbReference>
<accession>A0A9Q9FAY8</accession>
<dbReference type="EMBL" id="CP075148">
    <property type="protein sequence ID" value="UTX42670.1"/>
    <property type="molecule type" value="Genomic_DNA"/>
</dbReference>
<dbReference type="PANTHER" id="PTHR12858">
    <property type="entry name" value="RIBOSOME BIOGENESIS PROTEIN"/>
    <property type="match status" value="1"/>
</dbReference>
<dbReference type="InterPro" id="IPR039761">
    <property type="entry name" value="Bms1/Tsr1"/>
</dbReference>
<reference evidence="3" key="1">
    <citation type="submission" date="2021-05" db="EMBL/GenBank/DDBJ databases">
        <title>Encephalitozoon hellem ATCC 50604 Complete Genome.</title>
        <authorList>
            <person name="Mascarenhas dos Santos A.C."/>
            <person name="Julian A.T."/>
            <person name="Pombert J.-F."/>
        </authorList>
    </citation>
    <scope>NUCLEOTIDE SEQUENCE</scope>
    <source>
        <strain evidence="3">ATCC 50604</strain>
    </source>
</reference>
<dbReference type="InterPro" id="IPR007034">
    <property type="entry name" value="BMS1_TSR1_C"/>
</dbReference>
<dbReference type="GO" id="GO:0034511">
    <property type="term" value="F:U3 snoRNA binding"/>
    <property type="evidence" value="ECO:0007669"/>
    <property type="project" value="TreeGrafter"/>
</dbReference>
<organism evidence="3 4">
    <name type="scientific">Encephalitozoon hellem</name>
    <name type="common">Microsporidian parasite</name>
    <dbReference type="NCBI Taxonomy" id="27973"/>
    <lineage>
        <taxon>Eukaryota</taxon>
        <taxon>Fungi</taxon>
        <taxon>Fungi incertae sedis</taxon>
        <taxon>Microsporidia</taxon>
        <taxon>Unikaryonidae</taxon>
        <taxon>Encephalitozoon</taxon>
    </lineage>
</organism>
<proteinExistence type="predicted"/>
<dbReference type="Pfam" id="PF04950">
    <property type="entry name" value="RIBIOP_C"/>
    <property type="match status" value="1"/>
</dbReference>
<evidence type="ECO:0000313" key="3">
    <source>
        <dbReference type="EMBL" id="UTX42670.1"/>
    </source>
</evidence>
<dbReference type="GO" id="GO:0003924">
    <property type="term" value="F:GTPase activity"/>
    <property type="evidence" value="ECO:0007669"/>
    <property type="project" value="TreeGrafter"/>
</dbReference>
<sequence>MKAKDRRNRTKMKSVDSITKIKESKAIYSLRHGPYMVVSIVSLGRDCGNYFDKYLHGEGGLFFSEEHKMNFLFKQTDELNGLQLGYVCRASDVVVFFIDSDEVDDDKLKIIKKFVPSCIFCIANQGLKDVAKRLTKKHFPKERIVEIEGLIGALSNVRVKNTSVCRRPYIVPSNVYCDGEYFYVEGFLKRGFLSDKVIVNGRYEMSIEEVVGDKIYKGCDLRVSIDIGGTLNTDIEKPEEECDSESLMSACSDHDMKENDSDDEYSIEDESSAEDRPSLIDKYSEYRGIRNLSTCSFRSCSFPEHYKGLVFFDDFKRAEKLIAGQDSIIPSNQMVKIKLRYEGLLEERICVLFGCYEYEDQKTIHNFHFEGQEPLKEESMVVDLGHKIVNIRPMITRNLNHKVFKRQEELESGVISFIGPVTFGLSRVLIYRKSILGELCASTLVSVGMNGFMGDRIIFEEAVFQGIPFRNKKRYSLVKRMFNSKEEVMYFRNIQLYMRNKKITGFIKKPIGTKGTFKGYFTQPIKSGDKVMMSLYKRVFLEDQ</sequence>